<gene>
    <name evidence="1" type="primary">coaD</name>
    <name evidence="1" type="ORF">JYE49_04885</name>
</gene>
<dbReference type="EC" id="2.7.7.3" evidence="1"/>
<dbReference type="Proteomes" id="UP000682782">
    <property type="component" value="Chromosome"/>
</dbReference>
<evidence type="ECO:0000313" key="1">
    <source>
        <dbReference type="EMBL" id="QUC68036.1"/>
    </source>
</evidence>
<organism evidence="1 2">
    <name type="scientific">Aristaeella hokkaidonensis</name>
    <dbReference type="NCBI Taxonomy" id="3046382"/>
    <lineage>
        <taxon>Bacteria</taxon>
        <taxon>Bacillati</taxon>
        <taxon>Bacillota</taxon>
        <taxon>Clostridia</taxon>
        <taxon>Eubacteriales</taxon>
        <taxon>Aristaeellaceae</taxon>
        <taxon>Aristaeella</taxon>
    </lineage>
</organism>
<keyword evidence="1" id="KW-0548">Nucleotidyltransferase</keyword>
<sequence>MVSCVFPGSFDPVTKGHLDLIKRAASLFDRVTVTVMVNISKKGCIPPDQRVSMLKKICEPYPNVYVDRWEGLLADYMEQKGEKIIIRGLRSSAEFDHEFVSCSANKLLNKQAETLFLPCDPALNGISSSAVREIAAFGGDIRSFVPDAVAEEIRFCLSKNNH</sequence>
<keyword evidence="2" id="KW-1185">Reference proteome</keyword>
<reference evidence="1" key="1">
    <citation type="submission" date="2021-01" db="EMBL/GenBank/DDBJ databases">
        <title>Complete genome sequence of Clostridiales bacterium R-7.</title>
        <authorList>
            <person name="Mahoney-Kurpe S.C."/>
            <person name="Palevich N."/>
            <person name="Koike S."/>
            <person name="Moon C.D."/>
            <person name="Attwood G.T."/>
        </authorList>
    </citation>
    <scope>NUCLEOTIDE SEQUENCE</scope>
    <source>
        <strain evidence="1">R-7</strain>
    </source>
</reference>
<dbReference type="EMBL" id="CP068393">
    <property type="protein sequence ID" value="QUC68036.1"/>
    <property type="molecule type" value="Genomic_DNA"/>
</dbReference>
<protein>
    <submittedName>
        <fullName evidence="1">Pantetheine-phosphate adenylyltransferase</fullName>
        <ecNumber evidence="1">2.7.7.3</ecNumber>
    </submittedName>
</protein>
<accession>A0AC61NBP3</accession>
<proteinExistence type="predicted"/>
<name>A0AC61NBP3_9FIRM</name>
<keyword evidence="1" id="KW-0808">Transferase</keyword>
<evidence type="ECO:0000313" key="2">
    <source>
        <dbReference type="Proteomes" id="UP000682782"/>
    </source>
</evidence>